<keyword evidence="2" id="KW-0418">Kinase</keyword>
<feature type="domain" description="ATPase BadF/BadG/BcrA/BcrD type" evidence="1">
    <location>
        <begin position="10"/>
        <end position="272"/>
    </location>
</feature>
<gene>
    <name evidence="2" type="ORF">ruthe_01881</name>
</gene>
<dbReference type="SUPFAM" id="SSF53067">
    <property type="entry name" value="Actin-like ATPase domain"/>
    <property type="match status" value="2"/>
</dbReference>
<dbReference type="Proteomes" id="UP000015346">
    <property type="component" value="Unassembled WGS sequence"/>
</dbReference>
<reference evidence="2 3" key="1">
    <citation type="journal article" date="2013" name="Stand. Genomic Sci.">
        <title>Genome sequence of the reddish-pigmented Rubellimicrobium thermophilum type strain (DSM 16684(T)), a member of the Roseobacter clade.</title>
        <authorList>
            <person name="Fiebig A."/>
            <person name="Riedel T."/>
            <person name="Gronow S."/>
            <person name="Petersen J."/>
            <person name="Klenk H.P."/>
            <person name="Goker M."/>
        </authorList>
    </citation>
    <scope>NUCLEOTIDE SEQUENCE [LARGE SCALE GENOMIC DNA]</scope>
    <source>
        <strain evidence="2 3">DSM 16684</strain>
    </source>
</reference>
<name>S9SF20_9RHOB</name>
<dbReference type="OrthoDB" id="63487at2"/>
<dbReference type="PATRIC" id="fig|1123069.3.peg.1849"/>
<evidence type="ECO:0000313" key="3">
    <source>
        <dbReference type="Proteomes" id="UP000015346"/>
    </source>
</evidence>
<keyword evidence="3" id="KW-1185">Reference proteome</keyword>
<dbReference type="InterPro" id="IPR002731">
    <property type="entry name" value="ATPase_BadF"/>
</dbReference>
<dbReference type="PANTHER" id="PTHR43190:SF3">
    <property type="entry name" value="N-ACETYL-D-GLUCOSAMINE KINASE"/>
    <property type="match status" value="1"/>
</dbReference>
<evidence type="ECO:0000313" key="2">
    <source>
        <dbReference type="EMBL" id="EPX84884.1"/>
    </source>
</evidence>
<dbReference type="InterPro" id="IPR052519">
    <property type="entry name" value="Euk-type_GlcNAc_Kinase"/>
</dbReference>
<evidence type="ECO:0000259" key="1">
    <source>
        <dbReference type="Pfam" id="PF01869"/>
    </source>
</evidence>
<dbReference type="Gene3D" id="3.30.420.40">
    <property type="match status" value="2"/>
</dbReference>
<dbReference type="InterPro" id="IPR043129">
    <property type="entry name" value="ATPase_NBD"/>
</dbReference>
<dbReference type="STRING" id="1123069.ruthe_01881"/>
<dbReference type="HOGENOM" id="CLU_016274_1_1_5"/>
<dbReference type="PANTHER" id="PTHR43190">
    <property type="entry name" value="N-ACETYL-D-GLUCOSAMINE KINASE"/>
    <property type="match status" value="1"/>
</dbReference>
<accession>S9SF20</accession>
<comment type="caution">
    <text evidence="2">The sequence shown here is derived from an EMBL/GenBank/DDBJ whole genome shotgun (WGS) entry which is preliminary data.</text>
</comment>
<sequence>MGKGNWVLAVDGGGTKTAAALASPDAEVIRLPDGPGCNPQDGPSWAPVLGRVIDTACGLSGGLAGAVLGLAGRGEVAAHDAAVDALIRARLGTDLPVETVHDGMLAHRGAFGGGEGVLLIAGTGSVAVARGPSGFARAGGWGDVIGDEGSAFWIGREALALAARAADGRMPQAAGFAGALRRGLGVPAGSFGLLDWLLGQGLGPRAAAAQAAQVVDALAAQGWPEAAAILDHAGEELALAARAAAARAGLGEEFPWVATGGAWACAPLHAAVVRRLGPPGAARLSVLAGGLAWAAELAGWAPGPDWTGRAEAGLRAEPVRSPAAG</sequence>
<dbReference type="GO" id="GO:0016301">
    <property type="term" value="F:kinase activity"/>
    <property type="evidence" value="ECO:0007669"/>
    <property type="project" value="UniProtKB-KW"/>
</dbReference>
<organism evidence="2 3">
    <name type="scientific">Rubellimicrobium thermophilum DSM 16684</name>
    <dbReference type="NCBI Taxonomy" id="1123069"/>
    <lineage>
        <taxon>Bacteria</taxon>
        <taxon>Pseudomonadati</taxon>
        <taxon>Pseudomonadota</taxon>
        <taxon>Alphaproteobacteria</taxon>
        <taxon>Rhodobacterales</taxon>
        <taxon>Roseobacteraceae</taxon>
        <taxon>Rubellimicrobium</taxon>
    </lineage>
</organism>
<dbReference type="Pfam" id="PF01869">
    <property type="entry name" value="BcrAD_BadFG"/>
    <property type="match status" value="1"/>
</dbReference>
<dbReference type="RefSeq" id="WP_021097968.1">
    <property type="nucleotide sequence ID" value="NZ_KE557321.1"/>
</dbReference>
<dbReference type="AlphaFoldDB" id="S9SF20"/>
<proteinExistence type="predicted"/>
<keyword evidence="2" id="KW-0808">Transferase</keyword>
<protein>
    <submittedName>
        <fullName evidence="2">Putative N-acetylglucosamine kinase</fullName>
    </submittedName>
</protein>
<dbReference type="EMBL" id="AOLV01000019">
    <property type="protein sequence ID" value="EPX84884.1"/>
    <property type="molecule type" value="Genomic_DNA"/>
</dbReference>